<organism evidence="2 3">
    <name type="scientific">Rhodovulum sulfidophilum</name>
    <name type="common">Rhodobacter sulfidophilus</name>
    <dbReference type="NCBI Taxonomy" id="35806"/>
    <lineage>
        <taxon>Bacteria</taxon>
        <taxon>Pseudomonadati</taxon>
        <taxon>Pseudomonadota</taxon>
        <taxon>Alphaproteobacteria</taxon>
        <taxon>Rhodobacterales</taxon>
        <taxon>Paracoccaceae</taxon>
        <taxon>Rhodovulum</taxon>
    </lineage>
</organism>
<dbReference type="AlphaFoldDB" id="A0A2W5N4E6"/>
<dbReference type="GO" id="GO:0016787">
    <property type="term" value="F:hydrolase activity"/>
    <property type="evidence" value="ECO:0007669"/>
    <property type="project" value="UniProtKB-KW"/>
</dbReference>
<comment type="caution">
    <text evidence="2">The sequence shown here is derived from an EMBL/GenBank/DDBJ whole genome shotgun (WGS) entry which is preliminary data.</text>
</comment>
<accession>A0A2W5N4E6</accession>
<evidence type="ECO:0000259" key="1">
    <source>
        <dbReference type="Pfam" id="PF13454"/>
    </source>
</evidence>
<dbReference type="PANTHER" id="PTHR40254:SF1">
    <property type="entry name" value="BLR0577 PROTEIN"/>
    <property type="match status" value="1"/>
</dbReference>
<dbReference type="InterPro" id="IPR052189">
    <property type="entry name" value="L-asp_N-monooxygenase_NS-form"/>
</dbReference>
<dbReference type="InterPro" id="IPR038732">
    <property type="entry name" value="HpyO/CreE_NAD-binding"/>
</dbReference>
<feature type="domain" description="FAD-dependent urate hydroxylase HpyO/Asp monooxygenase CreE-like FAD/NAD(P)-binding" evidence="1">
    <location>
        <begin position="14"/>
        <end position="165"/>
    </location>
</feature>
<gene>
    <name evidence="2" type="ORF">DI556_14645</name>
</gene>
<proteinExistence type="predicted"/>
<keyword evidence="2" id="KW-0378">Hydrolase</keyword>
<evidence type="ECO:0000313" key="3">
    <source>
        <dbReference type="Proteomes" id="UP000249185"/>
    </source>
</evidence>
<dbReference type="SUPFAM" id="SSF51905">
    <property type="entry name" value="FAD/NAD(P)-binding domain"/>
    <property type="match status" value="2"/>
</dbReference>
<evidence type="ECO:0000313" key="2">
    <source>
        <dbReference type="EMBL" id="PZQ48381.1"/>
    </source>
</evidence>
<dbReference type="Proteomes" id="UP000249185">
    <property type="component" value="Unassembled WGS sequence"/>
</dbReference>
<dbReference type="Pfam" id="PF13454">
    <property type="entry name" value="NAD_binding_9"/>
    <property type="match status" value="1"/>
</dbReference>
<reference evidence="2 3" key="1">
    <citation type="submission" date="2017-08" db="EMBL/GenBank/DDBJ databases">
        <title>Infants hospitalized years apart are colonized by the same room-sourced microbial strains.</title>
        <authorList>
            <person name="Brooks B."/>
            <person name="Olm M.R."/>
            <person name="Firek B.A."/>
            <person name="Baker R."/>
            <person name="Thomas B.C."/>
            <person name="Morowitz M.J."/>
            <person name="Banfield J.F."/>
        </authorList>
    </citation>
    <scope>NUCLEOTIDE SEQUENCE [LARGE SCALE GENOMIC DNA]</scope>
    <source>
        <strain evidence="2">S2_005_002_R2_34</strain>
    </source>
</reference>
<dbReference type="Gene3D" id="3.50.50.60">
    <property type="entry name" value="FAD/NAD(P)-binding domain"/>
    <property type="match status" value="1"/>
</dbReference>
<sequence>MKTEPPAAHRPVVAILGGGVSGAATAFHLARALPAGEARIVVVEPRATLGKGLAYATEEPSHRINVPATKMSLIGDDIGHFADWLRTERIEMSPGTLTLRGDYFPERRIFGQYVSAQLAPLVASGAVRHLRAAAVSVTRAGEGYRVELNDGSALDADLVVLAMTHPAPAVPWALRGLSGSRRLIADPYDNARIGAIGLGERVLIVGTGLTSADVMASLHRRGFRGRATALSRHGLRSRGHGVVTRGTTADFAKAPERTAVAVLRRVRAAVAADAARGQDWHAALDKVREQGDAIWAALEPRERRRLVRHLRRFWDVHRFRIAPQVEAVVEAAIAAGRLEVLAARLVDASEDAEGITVRYRPRGEAGIRSERFDTVVVTTGPDHSEILRSNPAFRALAEEGLLREDPLGLGLMVTGGCRTVARDGTASETLFVAGPLARGDVGELMGVPEVVRHAERLAALIAGRLTARMTPPAEAVSEVAKPRRGGAWLGPRTR</sequence>
<name>A0A2W5N4E6_RHOSU</name>
<dbReference type="InterPro" id="IPR036188">
    <property type="entry name" value="FAD/NAD-bd_sf"/>
</dbReference>
<dbReference type="PANTHER" id="PTHR40254">
    <property type="entry name" value="BLR0577 PROTEIN"/>
    <property type="match status" value="1"/>
</dbReference>
<protein>
    <submittedName>
        <fullName evidence="2">Hydroxyacylglutathione hydrolase</fullName>
    </submittedName>
</protein>
<dbReference type="EMBL" id="QFPW01000012">
    <property type="protein sequence ID" value="PZQ48381.1"/>
    <property type="molecule type" value="Genomic_DNA"/>
</dbReference>